<accession>A0ACB9B1I4</accession>
<dbReference type="EMBL" id="CM042053">
    <property type="protein sequence ID" value="KAI3716030.1"/>
    <property type="molecule type" value="Genomic_DNA"/>
</dbReference>
<protein>
    <submittedName>
        <fullName evidence="1">Uncharacterized protein</fullName>
    </submittedName>
</protein>
<reference evidence="1 2" key="2">
    <citation type="journal article" date="2022" name="Mol. Ecol. Resour.">
        <title>The genomes of chicory, endive, great burdock and yacon provide insights into Asteraceae paleo-polyploidization history and plant inulin production.</title>
        <authorList>
            <person name="Fan W."/>
            <person name="Wang S."/>
            <person name="Wang H."/>
            <person name="Wang A."/>
            <person name="Jiang F."/>
            <person name="Liu H."/>
            <person name="Zhao H."/>
            <person name="Xu D."/>
            <person name="Zhang Y."/>
        </authorList>
    </citation>
    <scope>NUCLEOTIDE SEQUENCE [LARGE SCALE GENOMIC DNA]</scope>
    <source>
        <strain evidence="2">cv. Niubang</strain>
    </source>
</reference>
<comment type="caution">
    <text evidence="1">The sequence shown here is derived from an EMBL/GenBank/DDBJ whole genome shotgun (WGS) entry which is preliminary data.</text>
</comment>
<gene>
    <name evidence="1" type="ORF">L6452_23072</name>
</gene>
<keyword evidence="2" id="KW-1185">Reference proteome</keyword>
<name>A0ACB9B1I4_ARCLA</name>
<evidence type="ECO:0000313" key="1">
    <source>
        <dbReference type="EMBL" id="KAI3716030.1"/>
    </source>
</evidence>
<evidence type="ECO:0000313" key="2">
    <source>
        <dbReference type="Proteomes" id="UP001055879"/>
    </source>
</evidence>
<organism evidence="1 2">
    <name type="scientific">Arctium lappa</name>
    <name type="common">Greater burdock</name>
    <name type="synonym">Lappa major</name>
    <dbReference type="NCBI Taxonomy" id="4217"/>
    <lineage>
        <taxon>Eukaryota</taxon>
        <taxon>Viridiplantae</taxon>
        <taxon>Streptophyta</taxon>
        <taxon>Embryophyta</taxon>
        <taxon>Tracheophyta</taxon>
        <taxon>Spermatophyta</taxon>
        <taxon>Magnoliopsida</taxon>
        <taxon>eudicotyledons</taxon>
        <taxon>Gunneridae</taxon>
        <taxon>Pentapetalae</taxon>
        <taxon>asterids</taxon>
        <taxon>campanulids</taxon>
        <taxon>Asterales</taxon>
        <taxon>Asteraceae</taxon>
        <taxon>Carduoideae</taxon>
        <taxon>Cardueae</taxon>
        <taxon>Arctiinae</taxon>
        <taxon>Arctium</taxon>
    </lineage>
</organism>
<reference evidence="2" key="1">
    <citation type="journal article" date="2022" name="Mol. Ecol. Resour.">
        <title>The genomes of chicory, endive, great burdock and yacon provide insights into Asteraceae palaeo-polyploidization history and plant inulin production.</title>
        <authorList>
            <person name="Fan W."/>
            <person name="Wang S."/>
            <person name="Wang H."/>
            <person name="Wang A."/>
            <person name="Jiang F."/>
            <person name="Liu H."/>
            <person name="Zhao H."/>
            <person name="Xu D."/>
            <person name="Zhang Y."/>
        </authorList>
    </citation>
    <scope>NUCLEOTIDE SEQUENCE [LARGE SCALE GENOMIC DNA]</scope>
    <source>
        <strain evidence="2">cv. Niubang</strain>
    </source>
</reference>
<proteinExistence type="predicted"/>
<sequence>MSIEKDEPLTPAGRLFVQPATDQIINCVLGLDRPVGIETTRSVITDSLLIKHPRFTSLLVKDNHGRERWKTVEIEIDRHIIFLPNALGNHDDDDDDDETIVNDYIADLTVSCPLSTDKPLWEIHILAAHKCVVIRLHHALGDGVSLLSLMLTMCRKVSDGDKMPTIEPPSSSRSNHRRESGAGRFWKLLKTTWFTLIYMLEFFMRSVWVRDKETAVRGGAGVELWPRKLVTAKFSLDDMKTVKSSVVNTTINDVLFAVISSGLSRYLEMHSRKPPREGIQMTGVAMVNLRPSQGIQEITELMKKNSRSRWGNKFGMMLLPIYYHKNGSDPLEYLKRAKKMIDRKKLSLEAFLSYQIGYFVMKCFGAKIASLLNYRIICNTSFTISNVVGPKEEFMIAGIPVTYIRTTSSSLAHAITMHMMSYAGKADMQILVAKDLIPQPEILAKCFEDALLEMKEAALKIGENPSKFPQNSG</sequence>
<dbReference type="Proteomes" id="UP001055879">
    <property type="component" value="Linkage Group LG07"/>
</dbReference>